<name>A0A934IBA6_9MICO</name>
<feature type="transmembrane region" description="Helical" evidence="1">
    <location>
        <begin position="244"/>
        <end position="263"/>
    </location>
</feature>
<comment type="caution">
    <text evidence="3">The sequence shown here is derived from an EMBL/GenBank/DDBJ whole genome shotgun (WGS) entry which is preliminary data.</text>
</comment>
<dbReference type="PANTHER" id="PTHR23028">
    <property type="entry name" value="ACETYLTRANSFERASE"/>
    <property type="match status" value="1"/>
</dbReference>
<feature type="transmembrane region" description="Helical" evidence="1">
    <location>
        <begin position="88"/>
        <end position="112"/>
    </location>
</feature>
<dbReference type="PANTHER" id="PTHR23028:SF53">
    <property type="entry name" value="ACYL_TRANSF_3 DOMAIN-CONTAINING PROTEIN"/>
    <property type="match status" value="1"/>
</dbReference>
<organism evidence="3 4">
    <name type="scientific">Sanguibacter suaedae</name>
    <dbReference type="NCBI Taxonomy" id="2795737"/>
    <lineage>
        <taxon>Bacteria</taxon>
        <taxon>Bacillati</taxon>
        <taxon>Actinomycetota</taxon>
        <taxon>Actinomycetes</taxon>
        <taxon>Micrococcales</taxon>
        <taxon>Sanguibacteraceae</taxon>
        <taxon>Sanguibacter</taxon>
    </lineage>
</organism>
<keyword evidence="1" id="KW-0472">Membrane</keyword>
<feature type="transmembrane region" description="Helical" evidence="1">
    <location>
        <begin position="191"/>
        <end position="212"/>
    </location>
</feature>
<evidence type="ECO:0000256" key="1">
    <source>
        <dbReference type="SAM" id="Phobius"/>
    </source>
</evidence>
<reference evidence="3" key="1">
    <citation type="submission" date="2020-12" db="EMBL/GenBank/DDBJ databases">
        <title>Sanguibacter suaedae sp. nov., isolated from Suaeda aralocaspica.</title>
        <authorList>
            <person name="Ma Q."/>
        </authorList>
    </citation>
    <scope>NUCLEOTIDE SEQUENCE</scope>
    <source>
        <strain evidence="3">YZGR15</strain>
    </source>
</reference>
<dbReference type="RefSeq" id="WP_198733330.1">
    <property type="nucleotide sequence ID" value="NZ_JAEINH010000004.1"/>
</dbReference>
<evidence type="ECO:0000259" key="2">
    <source>
        <dbReference type="Pfam" id="PF01757"/>
    </source>
</evidence>
<protein>
    <submittedName>
        <fullName evidence="3">Acyltransferase</fullName>
    </submittedName>
</protein>
<feature type="transmembrane region" description="Helical" evidence="1">
    <location>
        <begin position="25"/>
        <end position="43"/>
    </location>
</feature>
<dbReference type="GO" id="GO:0000271">
    <property type="term" value="P:polysaccharide biosynthetic process"/>
    <property type="evidence" value="ECO:0007669"/>
    <property type="project" value="TreeGrafter"/>
</dbReference>
<evidence type="ECO:0000313" key="4">
    <source>
        <dbReference type="Proteomes" id="UP000602087"/>
    </source>
</evidence>
<dbReference type="AlphaFoldDB" id="A0A934IBA6"/>
<gene>
    <name evidence="3" type="ORF">JAV76_07150</name>
</gene>
<dbReference type="Proteomes" id="UP000602087">
    <property type="component" value="Unassembled WGS sequence"/>
</dbReference>
<keyword evidence="1" id="KW-0812">Transmembrane</keyword>
<dbReference type="Pfam" id="PF01757">
    <property type="entry name" value="Acyl_transf_3"/>
    <property type="match status" value="1"/>
</dbReference>
<proteinExistence type="predicted"/>
<feature type="transmembrane region" description="Helical" evidence="1">
    <location>
        <begin position="322"/>
        <end position="342"/>
    </location>
</feature>
<sequence length="368" mass="40440">MTPAEESLRPVGRPLLRGRRNSLNLFRLVLALVVLVSHAYPIAGRPEPSWQGEHLGTWAVAGFFMISGYLITAARLRTHFSEYLVHRIARIFPAFVVSLVVTVVLVAPVGYLHANRTLDGYLTTPNTPFNYVFSNLLLRIPDFSVAGTPTGVPLPGAWNGSLWTLYYEFLCYLIIGLVMLWPLAKRSVVPVAVLFVASVAAHANLDALLPYLGPNPDLLFLAPLLPYFLGGALVHQLRQTIPGTWPVGVGSGVVGLLLIVLVPGWGGQVAAPLLTVATLWLASVVPSPELLRRHDVSYGVYIYTFPVQQLLVLVGLHRWMPAYLVVTTLLVLVPAVASWLLVERPVMTHVRTYDTRQVRAMAQEEPAI</sequence>
<dbReference type="InterPro" id="IPR050879">
    <property type="entry name" value="Acyltransferase_3"/>
</dbReference>
<feature type="transmembrane region" description="Helical" evidence="1">
    <location>
        <begin position="165"/>
        <end position="184"/>
    </location>
</feature>
<feature type="transmembrane region" description="Helical" evidence="1">
    <location>
        <begin position="55"/>
        <end position="76"/>
    </location>
</feature>
<feature type="domain" description="Acyltransferase 3" evidence="2">
    <location>
        <begin position="21"/>
        <end position="337"/>
    </location>
</feature>
<keyword evidence="3" id="KW-0808">Transferase</keyword>
<keyword evidence="3" id="KW-0012">Acyltransferase</keyword>
<dbReference type="GO" id="GO:0016747">
    <property type="term" value="F:acyltransferase activity, transferring groups other than amino-acyl groups"/>
    <property type="evidence" value="ECO:0007669"/>
    <property type="project" value="InterPro"/>
</dbReference>
<dbReference type="GO" id="GO:0016020">
    <property type="term" value="C:membrane"/>
    <property type="evidence" value="ECO:0007669"/>
    <property type="project" value="TreeGrafter"/>
</dbReference>
<keyword evidence="1" id="KW-1133">Transmembrane helix</keyword>
<dbReference type="InterPro" id="IPR002656">
    <property type="entry name" value="Acyl_transf_3_dom"/>
</dbReference>
<dbReference type="EMBL" id="JAEINH010000004">
    <property type="protein sequence ID" value="MBI9114788.1"/>
    <property type="molecule type" value="Genomic_DNA"/>
</dbReference>
<accession>A0A934IBA6</accession>
<feature type="transmembrane region" description="Helical" evidence="1">
    <location>
        <begin position="218"/>
        <end position="237"/>
    </location>
</feature>
<evidence type="ECO:0000313" key="3">
    <source>
        <dbReference type="EMBL" id="MBI9114788.1"/>
    </source>
</evidence>
<keyword evidence="4" id="KW-1185">Reference proteome</keyword>